<dbReference type="AlphaFoldDB" id="A0AAV6GYK9"/>
<evidence type="ECO:0000256" key="1">
    <source>
        <dbReference type="SAM" id="Phobius"/>
    </source>
</evidence>
<reference evidence="2" key="1">
    <citation type="submission" date="2020-10" db="EMBL/GenBank/DDBJ databases">
        <title>Chromosome-scale genome assembly of the Allis shad, Alosa alosa.</title>
        <authorList>
            <person name="Margot Z."/>
            <person name="Christophe K."/>
            <person name="Cabau C."/>
            <person name="Louis A."/>
            <person name="Berthelot C."/>
            <person name="Parey E."/>
            <person name="Roest Crollius H."/>
            <person name="Montfort J."/>
            <person name="Robinson-Rechavi M."/>
            <person name="Bucao C."/>
            <person name="Bouchez O."/>
            <person name="Gislard M."/>
            <person name="Lluch J."/>
            <person name="Milhes M."/>
            <person name="Lampietro C."/>
            <person name="Lopez Roques C."/>
            <person name="Donnadieu C."/>
            <person name="Braasch I."/>
            <person name="Desvignes T."/>
            <person name="Postlethwait J."/>
            <person name="Bobe J."/>
            <person name="Guiguen Y."/>
        </authorList>
    </citation>
    <scope>NUCLEOTIDE SEQUENCE</scope>
    <source>
        <strain evidence="2">M-15738</strain>
        <tissue evidence="2">Blood</tissue>
    </source>
</reference>
<dbReference type="Gene3D" id="3.10.100.10">
    <property type="entry name" value="Mannose-Binding Protein A, subunit A"/>
    <property type="match status" value="1"/>
</dbReference>
<feature type="transmembrane region" description="Helical" evidence="1">
    <location>
        <begin position="158"/>
        <end position="179"/>
    </location>
</feature>
<keyword evidence="3" id="KW-1185">Reference proteome</keyword>
<accession>A0AAV6GYK9</accession>
<gene>
    <name evidence="2" type="ORF">AALO_G00102400</name>
</gene>
<dbReference type="Proteomes" id="UP000823561">
    <property type="component" value="Chromosome 7"/>
</dbReference>
<feature type="transmembrane region" description="Helical" evidence="1">
    <location>
        <begin position="24"/>
        <end position="47"/>
    </location>
</feature>
<dbReference type="InterPro" id="IPR016187">
    <property type="entry name" value="CTDL_fold"/>
</dbReference>
<evidence type="ECO:0000313" key="2">
    <source>
        <dbReference type="EMBL" id="KAG5278757.1"/>
    </source>
</evidence>
<keyword evidence="1" id="KW-0812">Transmembrane</keyword>
<organism evidence="2 3">
    <name type="scientific">Alosa alosa</name>
    <name type="common">allis shad</name>
    <dbReference type="NCBI Taxonomy" id="278164"/>
    <lineage>
        <taxon>Eukaryota</taxon>
        <taxon>Metazoa</taxon>
        <taxon>Chordata</taxon>
        <taxon>Craniata</taxon>
        <taxon>Vertebrata</taxon>
        <taxon>Euteleostomi</taxon>
        <taxon>Actinopterygii</taxon>
        <taxon>Neopterygii</taxon>
        <taxon>Teleostei</taxon>
        <taxon>Clupei</taxon>
        <taxon>Clupeiformes</taxon>
        <taxon>Clupeoidei</taxon>
        <taxon>Clupeidae</taxon>
        <taxon>Alosa</taxon>
    </lineage>
</organism>
<keyword evidence="1" id="KW-1133">Transmembrane helix</keyword>
<name>A0AAV6GYK9_9TELE</name>
<dbReference type="InterPro" id="IPR016186">
    <property type="entry name" value="C-type_lectin-like/link_sf"/>
</dbReference>
<dbReference type="SUPFAM" id="SSF56436">
    <property type="entry name" value="C-type lectin-like"/>
    <property type="match status" value="1"/>
</dbReference>
<sequence length="180" mass="20716">MDKSPLENQQLYFSHRRNRSSEILILKVIFIMGTLSFPLLVCVAMAFSQASSQGVQCKENYQEFKGSCSSLADAADPWATSEQKGALHGRDLAPIKTLEENKFVKSLYHMTNDSAVSIGGYEHPVKKSKSLRWTRVDGQQGTYRHRLLWSFDSTKSHFLFFFICLYFLALLYHHTFFCLR</sequence>
<comment type="caution">
    <text evidence="2">The sequence shown here is derived from an EMBL/GenBank/DDBJ whole genome shotgun (WGS) entry which is preliminary data.</text>
</comment>
<proteinExistence type="predicted"/>
<keyword evidence="1" id="KW-0472">Membrane</keyword>
<protein>
    <submittedName>
        <fullName evidence="2">Uncharacterized protein</fullName>
    </submittedName>
</protein>
<dbReference type="EMBL" id="JADWDJ010000007">
    <property type="protein sequence ID" value="KAG5278757.1"/>
    <property type="molecule type" value="Genomic_DNA"/>
</dbReference>
<evidence type="ECO:0000313" key="3">
    <source>
        <dbReference type="Proteomes" id="UP000823561"/>
    </source>
</evidence>